<dbReference type="GO" id="GO:0008855">
    <property type="term" value="F:exodeoxyribonuclease VII activity"/>
    <property type="evidence" value="ECO:0007669"/>
    <property type="project" value="UniProtKB-UniRule"/>
</dbReference>
<comment type="similarity">
    <text evidence="1 6">Belongs to the XseB family.</text>
</comment>
<evidence type="ECO:0000256" key="6">
    <source>
        <dbReference type="HAMAP-Rule" id="MF_00337"/>
    </source>
</evidence>
<dbReference type="PANTHER" id="PTHR34137">
    <property type="entry name" value="EXODEOXYRIBONUCLEASE 7 SMALL SUBUNIT"/>
    <property type="match status" value="1"/>
</dbReference>
<keyword evidence="4 6" id="KW-0378">Hydrolase</keyword>
<dbReference type="PIRSF" id="PIRSF006488">
    <property type="entry name" value="Exonuc_VII_S"/>
    <property type="match status" value="1"/>
</dbReference>
<dbReference type="GO" id="GO:0005829">
    <property type="term" value="C:cytosol"/>
    <property type="evidence" value="ECO:0007669"/>
    <property type="project" value="TreeGrafter"/>
</dbReference>
<dbReference type="GO" id="GO:0006308">
    <property type="term" value="P:DNA catabolic process"/>
    <property type="evidence" value="ECO:0007669"/>
    <property type="project" value="UniProtKB-UniRule"/>
</dbReference>
<evidence type="ECO:0000256" key="4">
    <source>
        <dbReference type="ARBA" id="ARBA00022801"/>
    </source>
</evidence>
<dbReference type="EMBL" id="JACNEP010000001">
    <property type="protein sequence ID" value="MBC3764545.1"/>
    <property type="molecule type" value="Genomic_DNA"/>
</dbReference>
<dbReference type="InterPro" id="IPR003761">
    <property type="entry name" value="Exonuc_VII_S"/>
</dbReference>
<dbReference type="PANTHER" id="PTHR34137:SF1">
    <property type="entry name" value="EXODEOXYRIBONUCLEASE 7 SMALL SUBUNIT"/>
    <property type="match status" value="1"/>
</dbReference>
<reference evidence="7" key="2">
    <citation type="submission" date="2020-08" db="EMBL/GenBank/DDBJ databases">
        <authorList>
            <person name="Lai Q."/>
        </authorList>
    </citation>
    <scope>NUCLEOTIDE SEQUENCE</scope>
    <source>
        <strain evidence="7">S27-2</strain>
    </source>
</reference>
<dbReference type="Pfam" id="PF02609">
    <property type="entry name" value="Exonuc_VII_S"/>
    <property type="match status" value="1"/>
</dbReference>
<dbReference type="RefSeq" id="WP_186505013.1">
    <property type="nucleotide sequence ID" value="NZ_JACNEP010000001.1"/>
</dbReference>
<evidence type="ECO:0000256" key="5">
    <source>
        <dbReference type="ARBA" id="ARBA00022839"/>
    </source>
</evidence>
<evidence type="ECO:0000313" key="8">
    <source>
        <dbReference type="Proteomes" id="UP000601768"/>
    </source>
</evidence>
<organism evidence="7 8">
    <name type="scientific">Neptunicella marina</name>
    <dbReference type="NCBI Taxonomy" id="2125989"/>
    <lineage>
        <taxon>Bacteria</taxon>
        <taxon>Pseudomonadati</taxon>
        <taxon>Pseudomonadota</taxon>
        <taxon>Gammaproteobacteria</taxon>
        <taxon>Alteromonadales</taxon>
        <taxon>Alteromonadaceae</taxon>
        <taxon>Neptunicella</taxon>
    </lineage>
</organism>
<comment type="catalytic activity">
    <reaction evidence="6">
        <text>Exonucleolytic cleavage in either 5'- to 3'- or 3'- to 5'-direction to yield nucleoside 5'-phosphates.</text>
        <dbReference type="EC" id="3.1.11.6"/>
    </reaction>
</comment>
<dbReference type="NCBIfam" id="NF002140">
    <property type="entry name" value="PRK00977.1-4"/>
    <property type="match status" value="1"/>
</dbReference>
<accession>A0A8J6IKP9</accession>
<dbReference type="SUPFAM" id="SSF116842">
    <property type="entry name" value="XseB-like"/>
    <property type="match status" value="1"/>
</dbReference>
<sequence>MTTSKQSSNLTFEQSLQELESIVNQMEQGDLELDQALKQFERGIHLARQSQQKLTAAEQKVKILLEQQGQEDLFDFDAPQQGQE</sequence>
<keyword evidence="3 6" id="KW-0540">Nuclease</keyword>
<evidence type="ECO:0000256" key="1">
    <source>
        <dbReference type="ARBA" id="ARBA00009998"/>
    </source>
</evidence>
<keyword evidence="2 6" id="KW-0963">Cytoplasm</keyword>
<keyword evidence="8" id="KW-1185">Reference proteome</keyword>
<dbReference type="HAMAP" id="MF_00337">
    <property type="entry name" value="Exonuc_7_S"/>
    <property type="match status" value="1"/>
</dbReference>
<dbReference type="NCBIfam" id="TIGR01280">
    <property type="entry name" value="xseB"/>
    <property type="match status" value="1"/>
</dbReference>
<dbReference type="EC" id="3.1.11.6" evidence="6"/>
<comment type="function">
    <text evidence="6">Bidirectionally degrades single-stranded DNA into large acid-insoluble oligonucleotides, which are then degraded further into small acid-soluble oligonucleotides.</text>
</comment>
<name>A0A8J6IKP9_9ALTE</name>
<keyword evidence="5 6" id="KW-0269">Exonuclease</keyword>
<evidence type="ECO:0000256" key="3">
    <source>
        <dbReference type="ARBA" id="ARBA00022722"/>
    </source>
</evidence>
<proteinExistence type="inferred from homology"/>
<gene>
    <name evidence="6" type="primary">xseB</name>
    <name evidence="7" type="ORF">H8B19_01560</name>
</gene>
<dbReference type="GO" id="GO:0009318">
    <property type="term" value="C:exodeoxyribonuclease VII complex"/>
    <property type="evidence" value="ECO:0007669"/>
    <property type="project" value="UniProtKB-UniRule"/>
</dbReference>
<reference evidence="7" key="1">
    <citation type="journal article" date="2018" name="Int. J. Syst. Evol. Microbiol.">
        <title>Neptunicella marina gen. nov., sp. nov., isolated from surface seawater.</title>
        <authorList>
            <person name="Liu X."/>
            <person name="Lai Q."/>
            <person name="Du Y."/>
            <person name="Zhang X."/>
            <person name="Liu Z."/>
            <person name="Sun F."/>
            <person name="Shao Z."/>
        </authorList>
    </citation>
    <scope>NUCLEOTIDE SEQUENCE</scope>
    <source>
        <strain evidence="7">S27-2</strain>
    </source>
</reference>
<protein>
    <recommendedName>
        <fullName evidence="6">Exodeoxyribonuclease 7 small subunit</fullName>
        <ecNumber evidence="6">3.1.11.6</ecNumber>
    </recommendedName>
    <alternativeName>
        <fullName evidence="6">Exodeoxyribonuclease VII small subunit</fullName>
        <shortName evidence="6">Exonuclease VII small subunit</shortName>
    </alternativeName>
</protein>
<dbReference type="InterPro" id="IPR037004">
    <property type="entry name" value="Exonuc_VII_ssu_sf"/>
</dbReference>
<comment type="subcellular location">
    <subcellularLocation>
        <location evidence="6">Cytoplasm</location>
    </subcellularLocation>
</comment>
<evidence type="ECO:0000313" key="7">
    <source>
        <dbReference type="EMBL" id="MBC3764545.1"/>
    </source>
</evidence>
<comment type="caution">
    <text evidence="7">The sequence shown here is derived from an EMBL/GenBank/DDBJ whole genome shotgun (WGS) entry which is preliminary data.</text>
</comment>
<dbReference type="Proteomes" id="UP000601768">
    <property type="component" value="Unassembled WGS sequence"/>
</dbReference>
<dbReference type="AlphaFoldDB" id="A0A8J6IKP9"/>
<comment type="subunit">
    <text evidence="6">Heterooligomer composed of large and small subunits.</text>
</comment>
<dbReference type="Gene3D" id="1.10.287.1040">
    <property type="entry name" value="Exonuclease VII, small subunit"/>
    <property type="match status" value="1"/>
</dbReference>
<evidence type="ECO:0000256" key="2">
    <source>
        <dbReference type="ARBA" id="ARBA00022490"/>
    </source>
</evidence>